<keyword evidence="7" id="KW-1185">Reference proteome</keyword>
<gene>
    <name evidence="6" type="ORF">L9F63_007786</name>
</gene>
<protein>
    <recommendedName>
        <fullName evidence="8">Myeloid leukemia factor</fullName>
    </recommendedName>
</protein>
<keyword evidence="3" id="KW-0963">Cytoplasm</keyword>
<dbReference type="AlphaFoldDB" id="A0AAD8E2Z6"/>
<feature type="region of interest" description="Disordered" evidence="5">
    <location>
        <begin position="1"/>
        <end position="29"/>
    </location>
</feature>
<dbReference type="Pfam" id="PF10248">
    <property type="entry name" value="Mlf1IP"/>
    <property type="match status" value="1"/>
</dbReference>
<dbReference type="PANTHER" id="PTHR13105">
    <property type="entry name" value="MYELOID LEUKEMIA FACTOR"/>
    <property type="match status" value="1"/>
</dbReference>
<dbReference type="InterPro" id="IPR019376">
    <property type="entry name" value="Myeloid_leukemia_factor"/>
</dbReference>
<reference evidence="6" key="2">
    <citation type="submission" date="2023-05" db="EMBL/GenBank/DDBJ databases">
        <authorList>
            <person name="Fouks B."/>
        </authorList>
    </citation>
    <scope>NUCLEOTIDE SEQUENCE</scope>
    <source>
        <strain evidence="6">Stay&amp;Tobe</strain>
        <tissue evidence="6">Testes</tissue>
    </source>
</reference>
<evidence type="ECO:0008006" key="8">
    <source>
        <dbReference type="Google" id="ProtNLM"/>
    </source>
</evidence>
<proteinExistence type="inferred from homology"/>
<evidence type="ECO:0000256" key="5">
    <source>
        <dbReference type="SAM" id="MobiDB-lite"/>
    </source>
</evidence>
<feature type="region of interest" description="Disordered" evidence="5">
    <location>
        <begin position="209"/>
        <end position="243"/>
    </location>
</feature>
<evidence type="ECO:0000256" key="4">
    <source>
        <dbReference type="ARBA" id="ARBA00022553"/>
    </source>
</evidence>
<name>A0AAD8E2Z6_DIPPU</name>
<comment type="subcellular location">
    <subcellularLocation>
        <location evidence="1">Cytoplasm</location>
    </subcellularLocation>
</comment>
<dbReference type="GO" id="GO:0005737">
    <property type="term" value="C:cytoplasm"/>
    <property type="evidence" value="ECO:0007669"/>
    <property type="project" value="UniProtKB-SubCell"/>
</dbReference>
<organism evidence="6 7">
    <name type="scientific">Diploptera punctata</name>
    <name type="common">Pacific beetle cockroach</name>
    <dbReference type="NCBI Taxonomy" id="6984"/>
    <lineage>
        <taxon>Eukaryota</taxon>
        <taxon>Metazoa</taxon>
        <taxon>Ecdysozoa</taxon>
        <taxon>Arthropoda</taxon>
        <taxon>Hexapoda</taxon>
        <taxon>Insecta</taxon>
        <taxon>Pterygota</taxon>
        <taxon>Neoptera</taxon>
        <taxon>Polyneoptera</taxon>
        <taxon>Dictyoptera</taxon>
        <taxon>Blattodea</taxon>
        <taxon>Blaberoidea</taxon>
        <taxon>Blaberidae</taxon>
        <taxon>Diplopterinae</taxon>
        <taxon>Diploptera</taxon>
    </lineage>
</organism>
<reference evidence="6" key="1">
    <citation type="journal article" date="2023" name="IScience">
        <title>Live-bearing cockroach genome reveals convergent evolutionary mechanisms linked to viviparity in insects and beyond.</title>
        <authorList>
            <person name="Fouks B."/>
            <person name="Harrison M.C."/>
            <person name="Mikhailova A.A."/>
            <person name="Marchal E."/>
            <person name="English S."/>
            <person name="Carruthers M."/>
            <person name="Jennings E.C."/>
            <person name="Chiamaka E.L."/>
            <person name="Frigard R.A."/>
            <person name="Pippel M."/>
            <person name="Attardo G.M."/>
            <person name="Benoit J.B."/>
            <person name="Bornberg-Bauer E."/>
            <person name="Tobe S.S."/>
        </authorList>
    </citation>
    <scope>NUCLEOTIDE SEQUENCE</scope>
    <source>
        <strain evidence="6">Stay&amp;Tobe</strain>
    </source>
</reference>
<evidence type="ECO:0000313" key="7">
    <source>
        <dbReference type="Proteomes" id="UP001233999"/>
    </source>
</evidence>
<evidence type="ECO:0000256" key="1">
    <source>
        <dbReference type="ARBA" id="ARBA00004496"/>
    </source>
</evidence>
<feature type="region of interest" description="Disordered" evidence="5">
    <location>
        <begin position="110"/>
        <end position="147"/>
    </location>
</feature>
<accession>A0AAD8E2Z6</accession>
<comment type="similarity">
    <text evidence="2">Belongs to the MLF family.</text>
</comment>
<feature type="non-terminal residue" evidence="6">
    <location>
        <position position="287"/>
    </location>
</feature>
<evidence type="ECO:0000256" key="3">
    <source>
        <dbReference type="ARBA" id="ARBA00022490"/>
    </source>
</evidence>
<comment type="caution">
    <text evidence="6">The sequence shown here is derived from an EMBL/GenBank/DDBJ whole genome shotgun (WGS) entry which is preliminary data.</text>
</comment>
<dbReference type="EMBL" id="JASPKZ010010241">
    <property type="protein sequence ID" value="KAJ9575051.1"/>
    <property type="molecule type" value="Genomic_DNA"/>
</dbReference>
<evidence type="ECO:0000313" key="6">
    <source>
        <dbReference type="EMBL" id="KAJ9575051.1"/>
    </source>
</evidence>
<keyword evidence="4" id="KW-0597">Phosphoprotein</keyword>
<dbReference type="Proteomes" id="UP001233999">
    <property type="component" value="Unassembled WGS sequence"/>
</dbReference>
<evidence type="ECO:0000256" key="2">
    <source>
        <dbReference type="ARBA" id="ARBA00008332"/>
    </source>
</evidence>
<sequence>MDSCKTTVGGIDNVTLKRQNPGVHKNKKMRSHMRSMRQMNEMMNSMFANPFGMFGMGGMGGMGQPAIGSSSHRTSNELMPFSFPNMNRMFEGYDRMGNIGSNPDCHSFSSSSVMTMTSGPDGRPQVYQASSSMRTAPGGVKETKKSVCDSRSGVKKIAIGHHIGERAHVLEREQNLHSGEREERQEFINLEEEEAEDFNREFEHKTKQTLNAIGYSSSSNRHGRRHRELPALPSSSSRGTHLRLHPANNTVYDDICVVQYYADSPVLPSSRSDISDKAAKISDTTSF</sequence>